<evidence type="ECO:0000313" key="1">
    <source>
        <dbReference type="EMBL" id="EEG55889.1"/>
    </source>
</evidence>
<gene>
    <name evidence="1" type="ORF">CLOSTASPAR_02031</name>
</gene>
<keyword evidence="2" id="KW-1185">Reference proteome</keyword>
<dbReference type="HOGENOM" id="CLU_3214244_0_0_9"/>
<accession>C0CYF5</accession>
<organism evidence="1 2">
    <name type="scientific">[Clostridium] asparagiforme DSM 15981</name>
    <dbReference type="NCBI Taxonomy" id="518636"/>
    <lineage>
        <taxon>Bacteria</taxon>
        <taxon>Bacillati</taxon>
        <taxon>Bacillota</taxon>
        <taxon>Clostridia</taxon>
        <taxon>Lachnospirales</taxon>
        <taxon>Lachnospiraceae</taxon>
        <taxon>Enterocloster</taxon>
    </lineage>
</organism>
<protein>
    <submittedName>
        <fullName evidence="1">Uncharacterized protein</fullName>
    </submittedName>
</protein>
<reference evidence="1 2" key="1">
    <citation type="submission" date="2009-02" db="EMBL/GenBank/DDBJ databases">
        <title>Draft genome sequence of Clostridium asparagiforme (DSM 15981).</title>
        <authorList>
            <person name="Sudarsanam P."/>
            <person name="Ley R."/>
            <person name="Guruge J."/>
            <person name="Turnbaugh P.J."/>
            <person name="Mahowald M."/>
            <person name="Liep D."/>
            <person name="Gordon J."/>
        </authorList>
    </citation>
    <scope>NUCLEOTIDE SEQUENCE [LARGE SCALE GENOMIC DNA]</scope>
    <source>
        <strain evidence="1 2">DSM 15981</strain>
    </source>
</reference>
<evidence type="ECO:0000313" key="2">
    <source>
        <dbReference type="Proteomes" id="UP000004756"/>
    </source>
</evidence>
<sequence length="44" mass="5481">MRFPARTSRPGYKRKWKMSEKRGINEKVHFFARRDSWNHFITAR</sequence>
<name>C0CYF5_9FIRM</name>
<dbReference type="Proteomes" id="UP000004756">
    <property type="component" value="Unassembled WGS sequence"/>
</dbReference>
<proteinExistence type="predicted"/>
<comment type="caution">
    <text evidence="1">The sequence shown here is derived from an EMBL/GenBank/DDBJ whole genome shotgun (WGS) entry which is preliminary data.</text>
</comment>
<dbReference type="AlphaFoldDB" id="C0CYF5"/>
<dbReference type="EMBL" id="ACCJ01000111">
    <property type="protein sequence ID" value="EEG55889.1"/>
    <property type="molecule type" value="Genomic_DNA"/>
</dbReference>